<sequence length="103" mass="10202">MSIALGAWTGAQAGTIHVPADYAVIQDAIDAATAGDVVLVAAGTYATLRRPPGADTTRCVVAMKAGVTLRGAGVGQTIIDPDFGGRGIYCNGVATAAIEGVTV</sequence>
<dbReference type="InterPro" id="IPR012334">
    <property type="entry name" value="Pectin_lyas_fold"/>
</dbReference>
<dbReference type="InterPro" id="IPR011050">
    <property type="entry name" value="Pectin_lyase_fold/virulence"/>
</dbReference>
<dbReference type="Gene3D" id="2.160.20.10">
    <property type="entry name" value="Single-stranded right-handed beta-helix, Pectin lyase-like"/>
    <property type="match status" value="1"/>
</dbReference>
<feature type="non-terminal residue" evidence="1">
    <location>
        <position position="103"/>
    </location>
</feature>
<dbReference type="SUPFAM" id="SSF51126">
    <property type="entry name" value="Pectin lyase-like"/>
    <property type="match status" value="1"/>
</dbReference>
<protein>
    <recommendedName>
        <fullName evidence="3">DUF1565 domain-containing protein</fullName>
    </recommendedName>
</protein>
<evidence type="ECO:0000313" key="1">
    <source>
        <dbReference type="EMBL" id="MCA9728355.1"/>
    </source>
</evidence>
<organism evidence="1 2">
    <name type="scientific">Eiseniibacteriota bacterium</name>
    <dbReference type="NCBI Taxonomy" id="2212470"/>
    <lineage>
        <taxon>Bacteria</taxon>
        <taxon>Candidatus Eiseniibacteriota</taxon>
    </lineage>
</organism>
<dbReference type="AlphaFoldDB" id="A0A956LZ02"/>
<reference evidence="1" key="2">
    <citation type="journal article" date="2021" name="Microbiome">
        <title>Successional dynamics and alternative stable states in a saline activated sludge microbial community over 9 years.</title>
        <authorList>
            <person name="Wang Y."/>
            <person name="Ye J."/>
            <person name="Ju F."/>
            <person name="Liu L."/>
            <person name="Boyd J.A."/>
            <person name="Deng Y."/>
            <person name="Parks D.H."/>
            <person name="Jiang X."/>
            <person name="Yin X."/>
            <person name="Woodcroft B.J."/>
            <person name="Tyson G.W."/>
            <person name="Hugenholtz P."/>
            <person name="Polz M.F."/>
            <person name="Zhang T."/>
        </authorList>
    </citation>
    <scope>NUCLEOTIDE SEQUENCE</scope>
    <source>
        <strain evidence="1">HKST-UBA01</strain>
    </source>
</reference>
<proteinExistence type="predicted"/>
<name>A0A956LZ02_UNCEI</name>
<dbReference type="Proteomes" id="UP000697710">
    <property type="component" value="Unassembled WGS sequence"/>
</dbReference>
<accession>A0A956LZ02</accession>
<evidence type="ECO:0008006" key="3">
    <source>
        <dbReference type="Google" id="ProtNLM"/>
    </source>
</evidence>
<dbReference type="EMBL" id="JAGQHR010000360">
    <property type="protein sequence ID" value="MCA9728355.1"/>
    <property type="molecule type" value="Genomic_DNA"/>
</dbReference>
<comment type="caution">
    <text evidence="1">The sequence shown here is derived from an EMBL/GenBank/DDBJ whole genome shotgun (WGS) entry which is preliminary data.</text>
</comment>
<gene>
    <name evidence="1" type="ORF">KC729_11775</name>
</gene>
<evidence type="ECO:0000313" key="2">
    <source>
        <dbReference type="Proteomes" id="UP000697710"/>
    </source>
</evidence>
<reference evidence="1" key="1">
    <citation type="submission" date="2020-04" db="EMBL/GenBank/DDBJ databases">
        <authorList>
            <person name="Zhang T."/>
        </authorList>
    </citation>
    <scope>NUCLEOTIDE SEQUENCE</scope>
    <source>
        <strain evidence="1">HKST-UBA01</strain>
    </source>
</reference>